<organism evidence="2 3">
    <name type="scientific">Eubacterium plexicaudatum ASF492</name>
    <dbReference type="NCBI Taxonomy" id="1235802"/>
    <lineage>
        <taxon>Bacteria</taxon>
        <taxon>Bacillati</taxon>
        <taxon>Bacillota</taxon>
        <taxon>Clostridia</taxon>
        <taxon>Eubacteriales</taxon>
        <taxon>Eubacteriaceae</taxon>
        <taxon>Eubacterium</taxon>
    </lineage>
</organism>
<dbReference type="GO" id="GO:0016747">
    <property type="term" value="F:acyltransferase activity, transferring groups other than amino-acyl groups"/>
    <property type="evidence" value="ECO:0007669"/>
    <property type="project" value="InterPro"/>
</dbReference>
<dbReference type="InterPro" id="IPR016181">
    <property type="entry name" value="Acyl_CoA_acyltransferase"/>
</dbReference>
<reference evidence="2 3" key="1">
    <citation type="journal article" date="2014" name="Genome Announc.">
        <title>Draft genome sequences of the altered schaedler flora, a defined bacterial community from gnotobiotic mice.</title>
        <authorList>
            <person name="Wannemuehler M.J."/>
            <person name="Overstreet A.M."/>
            <person name="Ward D.V."/>
            <person name="Phillips G.J."/>
        </authorList>
    </citation>
    <scope>NUCLEOTIDE SEQUENCE [LARGE SCALE GENOMIC DNA]</scope>
    <source>
        <strain evidence="2 3">ASF492</strain>
    </source>
</reference>
<dbReference type="InterPro" id="IPR000182">
    <property type="entry name" value="GNAT_dom"/>
</dbReference>
<gene>
    <name evidence="2" type="ORF">C823_05150</name>
</gene>
<evidence type="ECO:0000259" key="1">
    <source>
        <dbReference type="PROSITE" id="PS51186"/>
    </source>
</evidence>
<proteinExistence type="predicted"/>
<dbReference type="Gene3D" id="3.40.630.110">
    <property type="entry name" value="GNAT acetyltransferase-like"/>
    <property type="match status" value="1"/>
</dbReference>
<dbReference type="PANTHER" id="PTHR31143">
    <property type="match status" value="1"/>
</dbReference>
<dbReference type="Pfam" id="PF12746">
    <property type="entry name" value="GNAT_acetyltran"/>
    <property type="match status" value="1"/>
</dbReference>
<comment type="caution">
    <text evidence="2">The sequence shown here is derived from an EMBL/GenBank/DDBJ whole genome shotgun (WGS) entry which is preliminary data.</text>
</comment>
<dbReference type="OrthoDB" id="7054616at2"/>
<dbReference type="eggNOG" id="COG1247">
    <property type="taxonomic scope" value="Bacteria"/>
</dbReference>
<dbReference type="Proteomes" id="UP000012589">
    <property type="component" value="Unassembled WGS sequence"/>
</dbReference>
<dbReference type="STRING" id="1235802.C823_05150"/>
<feature type="domain" description="N-acetyltransferase" evidence="1">
    <location>
        <begin position="116"/>
        <end position="246"/>
    </location>
</feature>
<dbReference type="PATRIC" id="fig|1235802.3.peg.5437"/>
<dbReference type="AlphaFoldDB" id="N1ZSY2"/>
<dbReference type="PROSITE" id="PS51186">
    <property type="entry name" value="GNAT"/>
    <property type="match status" value="1"/>
</dbReference>
<evidence type="ECO:0000313" key="3">
    <source>
        <dbReference type="Proteomes" id="UP000012589"/>
    </source>
</evidence>
<name>N1ZSY2_9FIRM</name>
<dbReference type="PANTHER" id="PTHR31143:SF2">
    <property type="entry name" value="FR47-LIKE DOMAIN-CONTAINING PROTEIN-RELATED"/>
    <property type="match status" value="1"/>
</dbReference>
<dbReference type="SUPFAM" id="SSF55729">
    <property type="entry name" value="Acyl-CoA N-acyltransferases (Nat)"/>
    <property type="match status" value="1"/>
</dbReference>
<dbReference type="InterPro" id="IPR027365">
    <property type="entry name" value="GNAT_acetyltra_YdfB-like"/>
</dbReference>
<dbReference type="Gene3D" id="3.40.630.30">
    <property type="match status" value="1"/>
</dbReference>
<evidence type="ECO:0000313" key="2">
    <source>
        <dbReference type="EMBL" id="EMZ20162.1"/>
    </source>
</evidence>
<protein>
    <recommendedName>
        <fullName evidence="1">N-acetyltransferase domain-containing protein</fullName>
    </recommendedName>
</protein>
<accession>N1ZSY2</accession>
<keyword evidence="3" id="KW-1185">Reference proteome</keyword>
<dbReference type="EMBL" id="AQFT01000149">
    <property type="protein sequence ID" value="EMZ20162.1"/>
    <property type="molecule type" value="Genomic_DNA"/>
</dbReference>
<sequence>MNENIKNLFVNWDESIIWSCLQGVMGEIHTNAAEDAAMAILGDFVFCAGKPDEKLLADRKKCLRQFMIVVPQNEEWAALIERYYEDMAKKVLRYAFKKEKDAFDVRQLQQAVRELPKGYELKPLGQQEYALCRTQAWASDLVSQFKDYDTYQKWGLGVVAFQDTEIVAGASSYSRYHEGIEIEIDTREDHRRKGLAYACGAKLILECLKKGLYPSWDAQNPWSAALAEKLGYHSSHTYVAYEIYNR</sequence>
<dbReference type="HOGENOM" id="CLU_074296_2_0_9"/>
<dbReference type="InterPro" id="IPR042573">
    <property type="entry name" value="GNAT_acetyltra_N"/>
</dbReference>